<dbReference type="GO" id="GO:0005737">
    <property type="term" value="C:cytoplasm"/>
    <property type="evidence" value="ECO:0007669"/>
    <property type="project" value="UniProtKB-SubCell"/>
</dbReference>
<reference evidence="18 19" key="1">
    <citation type="submission" date="2015-01" db="EMBL/GenBank/DDBJ databases">
        <title>Genome sequence of the anaerobic bacterium Geobacter soli GSS01, a dissimilatory Fe(III) reducer from soil.</title>
        <authorList>
            <person name="Yang G."/>
            <person name="Zhou S."/>
        </authorList>
    </citation>
    <scope>NUCLEOTIDE SEQUENCE [LARGE SCALE GENOMIC DNA]</scope>
    <source>
        <strain evidence="18 19">GSS01</strain>
    </source>
</reference>
<feature type="domain" description="Mur ligase central" evidence="17">
    <location>
        <begin position="110"/>
        <end position="290"/>
    </location>
</feature>
<protein>
    <recommendedName>
        <fullName evidence="3 14">UDP-N-acetylmuramate--L-alanine ligase</fullName>
        <ecNumber evidence="3 14">6.3.2.8</ecNumber>
    </recommendedName>
    <alternativeName>
        <fullName evidence="14">UDP-N-acetylmuramoyl-L-alanine synthetase</fullName>
    </alternativeName>
</protein>
<evidence type="ECO:0000256" key="2">
    <source>
        <dbReference type="ARBA" id="ARBA00004752"/>
    </source>
</evidence>
<evidence type="ECO:0000259" key="16">
    <source>
        <dbReference type="Pfam" id="PF02875"/>
    </source>
</evidence>
<dbReference type="NCBIfam" id="TIGR01082">
    <property type="entry name" value="murC"/>
    <property type="match status" value="1"/>
</dbReference>
<dbReference type="SUPFAM" id="SSF53244">
    <property type="entry name" value="MurD-like peptide ligases, peptide-binding domain"/>
    <property type="match status" value="1"/>
</dbReference>
<keyword evidence="19" id="KW-1185">Reference proteome</keyword>
<dbReference type="Gene3D" id="3.40.50.720">
    <property type="entry name" value="NAD(P)-binding Rossmann-like Domain"/>
    <property type="match status" value="1"/>
</dbReference>
<dbReference type="GO" id="GO:0008360">
    <property type="term" value="P:regulation of cell shape"/>
    <property type="evidence" value="ECO:0007669"/>
    <property type="project" value="UniProtKB-KW"/>
</dbReference>
<feature type="domain" description="Mur ligase C-terminal" evidence="16">
    <location>
        <begin position="312"/>
        <end position="443"/>
    </location>
</feature>
<accession>A0A0C1QRC6</accession>
<dbReference type="GO" id="GO:0071555">
    <property type="term" value="P:cell wall organization"/>
    <property type="evidence" value="ECO:0007669"/>
    <property type="project" value="UniProtKB-KW"/>
</dbReference>
<dbReference type="Pfam" id="PF08245">
    <property type="entry name" value="Mur_ligase_M"/>
    <property type="match status" value="1"/>
</dbReference>
<dbReference type="SUPFAM" id="SSF53623">
    <property type="entry name" value="MurD-like peptide ligases, catalytic domain"/>
    <property type="match status" value="1"/>
</dbReference>
<comment type="caution">
    <text evidence="18">The sequence shown here is derived from an EMBL/GenBank/DDBJ whole genome shotgun (WGS) entry which is preliminary data.</text>
</comment>
<dbReference type="InterPro" id="IPR013221">
    <property type="entry name" value="Mur_ligase_cen"/>
</dbReference>
<comment type="function">
    <text evidence="14">Cell wall formation.</text>
</comment>
<evidence type="ECO:0000256" key="1">
    <source>
        <dbReference type="ARBA" id="ARBA00004496"/>
    </source>
</evidence>
<comment type="catalytic activity">
    <reaction evidence="13 14">
        <text>UDP-N-acetyl-alpha-D-muramate + L-alanine + ATP = UDP-N-acetyl-alpha-D-muramoyl-L-alanine + ADP + phosphate + H(+)</text>
        <dbReference type="Rhea" id="RHEA:23372"/>
        <dbReference type="ChEBI" id="CHEBI:15378"/>
        <dbReference type="ChEBI" id="CHEBI:30616"/>
        <dbReference type="ChEBI" id="CHEBI:43474"/>
        <dbReference type="ChEBI" id="CHEBI:57972"/>
        <dbReference type="ChEBI" id="CHEBI:70757"/>
        <dbReference type="ChEBI" id="CHEBI:83898"/>
        <dbReference type="ChEBI" id="CHEBI:456216"/>
        <dbReference type="EC" id="6.3.2.8"/>
    </reaction>
</comment>
<dbReference type="UniPathway" id="UPA00219"/>
<evidence type="ECO:0000256" key="9">
    <source>
        <dbReference type="ARBA" id="ARBA00022960"/>
    </source>
</evidence>
<evidence type="ECO:0000256" key="13">
    <source>
        <dbReference type="ARBA" id="ARBA00047833"/>
    </source>
</evidence>
<gene>
    <name evidence="14 18" type="primary">murC</name>
    <name evidence="18" type="ORF">SE37_12530</name>
</gene>
<dbReference type="EMBL" id="JXBL01000001">
    <property type="protein sequence ID" value="KIE43397.1"/>
    <property type="molecule type" value="Genomic_DNA"/>
</dbReference>
<keyword evidence="8 14" id="KW-0067">ATP-binding</keyword>
<proteinExistence type="inferred from homology"/>
<dbReference type="HAMAP" id="MF_00046">
    <property type="entry name" value="MurC"/>
    <property type="match status" value="1"/>
</dbReference>
<feature type="domain" description="Mur ligase N-terminal catalytic" evidence="15">
    <location>
        <begin position="7"/>
        <end position="106"/>
    </location>
</feature>
<sequence>MYGKIEKIHFVGIGGIGMSGIAEVLLNLGYKVSGSDLKQSDTTDRLASLGGEIRFGHARENLADVDVVVTSTAVRDDNPEVVEAKRRMIPVIPRAEMLAELMRMKYGIAIAGTHGKTTTTSMVATVLTHGGIDPTIVIGGKLNTLGTNAKLGQGQFLVAEADESDGSFLKLSPTIAVVTNIDADHLDFYTGGIDQIKDTFVDFINKIPFYGLAVLCLEDRNIAEILPRVKKRFVTYGLSSQADIRATHIRLEGGTTSFVAHYKGYRMGEVSFSMPGAHNVLNALACIAVAMELDVPFPQIQEGFATFGGVGRRFQVKGETDGITVVDDYGHHPAEIRATLAAGKSGWPERRLVVAFQPHRFSRTKELFTEFVTCFYDADVLVLTDVYPAGEAPIEGVSAERLAEEIRKHGQRDVTYVADREVLPEHLLTVVQPGDIVLTLGAGNIWQSGEAFLAKLKEARQS</sequence>
<dbReference type="AlphaFoldDB" id="A0A0C1QRC6"/>
<keyword evidence="4 14" id="KW-0963">Cytoplasm</keyword>
<dbReference type="EC" id="6.3.2.8" evidence="3 14"/>
<evidence type="ECO:0000256" key="5">
    <source>
        <dbReference type="ARBA" id="ARBA00022598"/>
    </source>
</evidence>
<keyword evidence="5 14" id="KW-0436">Ligase</keyword>
<keyword evidence="6 14" id="KW-0132">Cell division</keyword>
<dbReference type="Pfam" id="PF01225">
    <property type="entry name" value="Mur_ligase"/>
    <property type="match status" value="1"/>
</dbReference>
<organism evidence="18 19">
    <name type="scientific">Geobacter soli</name>
    <dbReference type="NCBI Taxonomy" id="1510391"/>
    <lineage>
        <taxon>Bacteria</taxon>
        <taxon>Pseudomonadati</taxon>
        <taxon>Thermodesulfobacteriota</taxon>
        <taxon>Desulfuromonadia</taxon>
        <taxon>Geobacterales</taxon>
        <taxon>Geobacteraceae</taxon>
        <taxon>Geobacter</taxon>
    </lineage>
</organism>
<evidence type="ECO:0000313" key="19">
    <source>
        <dbReference type="Proteomes" id="UP000031433"/>
    </source>
</evidence>
<comment type="subcellular location">
    <subcellularLocation>
        <location evidence="1 14">Cytoplasm</location>
    </subcellularLocation>
</comment>
<comment type="pathway">
    <text evidence="2 14">Cell wall biogenesis; peptidoglycan biosynthesis.</text>
</comment>
<dbReference type="GO" id="GO:0005524">
    <property type="term" value="F:ATP binding"/>
    <property type="evidence" value="ECO:0007669"/>
    <property type="project" value="UniProtKB-UniRule"/>
</dbReference>
<evidence type="ECO:0000256" key="6">
    <source>
        <dbReference type="ARBA" id="ARBA00022618"/>
    </source>
</evidence>
<dbReference type="Gene3D" id="3.40.1190.10">
    <property type="entry name" value="Mur-like, catalytic domain"/>
    <property type="match status" value="1"/>
</dbReference>
<evidence type="ECO:0000313" key="18">
    <source>
        <dbReference type="EMBL" id="KIE43397.1"/>
    </source>
</evidence>
<dbReference type="GO" id="GO:0009252">
    <property type="term" value="P:peptidoglycan biosynthetic process"/>
    <property type="evidence" value="ECO:0007669"/>
    <property type="project" value="UniProtKB-UniRule"/>
</dbReference>
<dbReference type="Pfam" id="PF02875">
    <property type="entry name" value="Mur_ligase_C"/>
    <property type="match status" value="1"/>
</dbReference>
<evidence type="ECO:0000256" key="7">
    <source>
        <dbReference type="ARBA" id="ARBA00022741"/>
    </source>
</evidence>
<feature type="binding site" evidence="14">
    <location>
        <begin position="112"/>
        <end position="118"/>
    </location>
    <ligand>
        <name>ATP</name>
        <dbReference type="ChEBI" id="CHEBI:30616"/>
    </ligand>
</feature>
<dbReference type="InterPro" id="IPR050061">
    <property type="entry name" value="MurCDEF_pg_biosynth"/>
</dbReference>
<dbReference type="RefSeq" id="WP_039646832.1">
    <property type="nucleotide sequence ID" value="NZ_JXBL01000001.1"/>
</dbReference>
<evidence type="ECO:0000259" key="15">
    <source>
        <dbReference type="Pfam" id="PF01225"/>
    </source>
</evidence>
<dbReference type="Gene3D" id="3.90.190.20">
    <property type="entry name" value="Mur ligase, C-terminal domain"/>
    <property type="match status" value="1"/>
</dbReference>
<dbReference type="PANTHER" id="PTHR43445">
    <property type="entry name" value="UDP-N-ACETYLMURAMATE--L-ALANINE LIGASE-RELATED"/>
    <property type="match status" value="1"/>
</dbReference>
<name>A0A0C1QRC6_9BACT</name>
<dbReference type="InterPro" id="IPR000713">
    <property type="entry name" value="Mur_ligase_N"/>
</dbReference>
<evidence type="ECO:0000256" key="3">
    <source>
        <dbReference type="ARBA" id="ARBA00012211"/>
    </source>
</evidence>
<dbReference type="InterPro" id="IPR005758">
    <property type="entry name" value="UDP-N-AcMur_Ala_ligase_MurC"/>
</dbReference>
<evidence type="ECO:0000256" key="8">
    <source>
        <dbReference type="ARBA" id="ARBA00022840"/>
    </source>
</evidence>
<comment type="similarity">
    <text evidence="14">Belongs to the MurCDEF family.</text>
</comment>
<evidence type="ECO:0000256" key="14">
    <source>
        <dbReference type="HAMAP-Rule" id="MF_00046"/>
    </source>
</evidence>
<dbReference type="GO" id="GO:0051301">
    <property type="term" value="P:cell division"/>
    <property type="evidence" value="ECO:0007669"/>
    <property type="project" value="UniProtKB-KW"/>
</dbReference>
<dbReference type="InterPro" id="IPR004101">
    <property type="entry name" value="Mur_ligase_C"/>
</dbReference>
<dbReference type="SUPFAM" id="SSF51984">
    <property type="entry name" value="MurCD N-terminal domain"/>
    <property type="match status" value="1"/>
</dbReference>
<evidence type="ECO:0000259" key="17">
    <source>
        <dbReference type="Pfam" id="PF08245"/>
    </source>
</evidence>
<dbReference type="Proteomes" id="UP000031433">
    <property type="component" value="Unassembled WGS sequence"/>
</dbReference>
<keyword evidence="7 14" id="KW-0547">Nucleotide-binding</keyword>
<keyword evidence="10 14" id="KW-0573">Peptidoglycan synthesis</keyword>
<evidence type="ECO:0000256" key="11">
    <source>
        <dbReference type="ARBA" id="ARBA00023306"/>
    </source>
</evidence>
<keyword evidence="12 14" id="KW-0961">Cell wall biogenesis/degradation</keyword>
<dbReference type="GO" id="GO:0008763">
    <property type="term" value="F:UDP-N-acetylmuramate-L-alanine ligase activity"/>
    <property type="evidence" value="ECO:0007669"/>
    <property type="project" value="UniProtKB-UniRule"/>
</dbReference>
<dbReference type="PANTHER" id="PTHR43445:SF3">
    <property type="entry name" value="UDP-N-ACETYLMURAMATE--L-ALANINE LIGASE"/>
    <property type="match status" value="1"/>
</dbReference>
<keyword evidence="9 14" id="KW-0133">Cell shape</keyword>
<evidence type="ECO:0000256" key="10">
    <source>
        <dbReference type="ARBA" id="ARBA00022984"/>
    </source>
</evidence>
<keyword evidence="11 14" id="KW-0131">Cell cycle</keyword>
<dbReference type="InterPro" id="IPR036565">
    <property type="entry name" value="Mur-like_cat_sf"/>
</dbReference>
<evidence type="ECO:0000256" key="12">
    <source>
        <dbReference type="ARBA" id="ARBA00023316"/>
    </source>
</evidence>
<dbReference type="InterPro" id="IPR036615">
    <property type="entry name" value="Mur_ligase_C_dom_sf"/>
</dbReference>
<evidence type="ECO:0000256" key="4">
    <source>
        <dbReference type="ARBA" id="ARBA00022490"/>
    </source>
</evidence>